<feature type="compositionally biased region" description="Basic and acidic residues" evidence="1">
    <location>
        <begin position="152"/>
        <end position="166"/>
    </location>
</feature>
<evidence type="ECO:0000313" key="2">
    <source>
        <dbReference type="EMBL" id="CAL1534147.1"/>
    </source>
</evidence>
<feature type="non-terminal residue" evidence="2">
    <location>
        <position position="1"/>
    </location>
</feature>
<proteinExistence type="predicted"/>
<name>A0AAV2HK80_LYMST</name>
<protein>
    <submittedName>
        <fullName evidence="2">Uncharacterized protein</fullName>
    </submittedName>
</protein>
<evidence type="ECO:0000256" key="1">
    <source>
        <dbReference type="SAM" id="MobiDB-lite"/>
    </source>
</evidence>
<feature type="region of interest" description="Disordered" evidence="1">
    <location>
        <begin position="152"/>
        <end position="199"/>
    </location>
</feature>
<keyword evidence="3" id="KW-1185">Reference proteome</keyword>
<dbReference type="AlphaFoldDB" id="A0AAV2HK80"/>
<reference evidence="2 3" key="1">
    <citation type="submission" date="2024-04" db="EMBL/GenBank/DDBJ databases">
        <authorList>
            <consortium name="Genoscope - CEA"/>
            <person name="William W."/>
        </authorList>
    </citation>
    <scope>NUCLEOTIDE SEQUENCE [LARGE SCALE GENOMIC DNA]</scope>
</reference>
<feature type="compositionally biased region" description="Polar residues" evidence="1">
    <location>
        <begin position="167"/>
        <end position="184"/>
    </location>
</feature>
<feature type="region of interest" description="Disordered" evidence="1">
    <location>
        <begin position="1"/>
        <end position="25"/>
    </location>
</feature>
<sequence length="199" mass="22332">SQSRKRNTVFKSSLEPRRTTSSTVVPSSNGIKLKIRFDAFHKKTQKTLDPLIGKIVESASDTSVLENEHLNKDNQTTIKDSEIMSSAPKPTLPESVGNERVETAEEMFQRFQKQAMQEVFKAQLGVGNLSRNLRPARASLAFLDKPSWRSRLEYSSKKKKREEDKTSNPISKTDDASSTISAFSKDSGDKRLLGGNKKR</sequence>
<dbReference type="Proteomes" id="UP001497497">
    <property type="component" value="Unassembled WGS sequence"/>
</dbReference>
<gene>
    <name evidence="2" type="ORF">GSLYS_00008107001</name>
</gene>
<accession>A0AAV2HK80</accession>
<feature type="non-terminal residue" evidence="2">
    <location>
        <position position="199"/>
    </location>
</feature>
<organism evidence="2 3">
    <name type="scientific">Lymnaea stagnalis</name>
    <name type="common">Great pond snail</name>
    <name type="synonym">Helix stagnalis</name>
    <dbReference type="NCBI Taxonomy" id="6523"/>
    <lineage>
        <taxon>Eukaryota</taxon>
        <taxon>Metazoa</taxon>
        <taxon>Spiralia</taxon>
        <taxon>Lophotrochozoa</taxon>
        <taxon>Mollusca</taxon>
        <taxon>Gastropoda</taxon>
        <taxon>Heterobranchia</taxon>
        <taxon>Euthyneura</taxon>
        <taxon>Panpulmonata</taxon>
        <taxon>Hygrophila</taxon>
        <taxon>Lymnaeoidea</taxon>
        <taxon>Lymnaeidae</taxon>
        <taxon>Lymnaea</taxon>
    </lineage>
</organism>
<dbReference type="EMBL" id="CAXITT010000162">
    <property type="protein sequence ID" value="CAL1534147.1"/>
    <property type="molecule type" value="Genomic_DNA"/>
</dbReference>
<evidence type="ECO:0000313" key="3">
    <source>
        <dbReference type="Proteomes" id="UP001497497"/>
    </source>
</evidence>
<comment type="caution">
    <text evidence="2">The sequence shown here is derived from an EMBL/GenBank/DDBJ whole genome shotgun (WGS) entry which is preliminary data.</text>
</comment>